<comment type="cofactor">
    <cofactor evidence="1">
        <name>pyridoxal 5'-phosphate</name>
        <dbReference type="ChEBI" id="CHEBI:597326"/>
    </cofactor>
</comment>
<dbReference type="Proteomes" id="UP000315759">
    <property type="component" value="Unassembled WGS sequence"/>
</dbReference>
<accession>A0A544VS86</accession>
<dbReference type="AlphaFoldDB" id="A0A544VS86"/>
<evidence type="ECO:0000256" key="1">
    <source>
        <dbReference type="ARBA" id="ARBA00001933"/>
    </source>
</evidence>
<gene>
    <name evidence="4" type="ORF">D8S82_30095</name>
</gene>
<dbReference type="InterPro" id="IPR015422">
    <property type="entry name" value="PyrdxlP-dep_Trfase_small"/>
</dbReference>
<dbReference type="EMBL" id="VIFX01000058">
    <property type="protein sequence ID" value="TQR82836.1"/>
    <property type="molecule type" value="Genomic_DNA"/>
</dbReference>
<keyword evidence="4" id="KW-0032">Aminotransferase</keyword>
<organism evidence="4 5">
    <name type="scientific">Mycolicibacterium hodleri</name>
    <dbReference type="NCBI Taxonomy" id="49897"/>
    <lineage>
        <taxon>Bacteria</taxon>
        <taxon>Bacillati</taxon>
        <taxon>Actinomycetota</taxon>
        <taxon>Actinomycetes</taxon>
        <taxon>Mycobacteriales</taxon>
        <taxon>Mycobacteriaceae</taxon>
        <taxon>Mycolicibacterium</taxon>
    </lineage>
</organism>
<dbReference type="InterPro" id="IPR015421">
    <property type="entry name" value="PyrdxlP-dep_Trfase_major"/>
</dbReference>
<comment type="caution">
    <text evidence="4">The sequence shown here is derived from an EMBL/GenBank/DDBJ whole genome shotgun (WGS) entry which is preliminary data.</text>
</comment>
<keyword evidence="5" id="KW-1185">Reference proteome</keyword>
<dbReference type="PANTHER" id="PTHR43713">
    <property type="entry name" value="GLUTAMATE-1-SEMIALDEHYDE 2,1-AMINOMUTASE"/>
    <property type="match status" value="1"/>
</dbReference>
<dbReference type="SUPFAM" id="SSF53383">
    <property type="entry name" value="PLP-dependent transferases"/>
    <property type="match status" value="1"/>
</dbReference>
<evidence type="ECO:0000256" key="2">
    <source>
        <dbReference type="ARBA" id="ARBA00022898"/>
    </source>
</evidence>
<evidence type="ECO:0000256" key="3">
    <source>
        <dbReference type="RuleBase" id="RU003560"/>
    </source>
</evidence>
<reference evidence="4 5" key="1">
    <citation type="submission" date="2018-10" db="EMBL/GenBank/DDBJ databases">
        <title>Draft genome of Mycobacterium hodleri strain B.</title>
        <authorList>
            <person name="Amande T.J."/>
            <person name="Mcgenity T.J."/>
        </authorList>
    </citation>
    <scope>NUCLEOTIDE SEQUENCE [LARGE SCALE GENOMIC DNA]</scope>
    <source>
        <strain evidence="4 5">B</strain>
    </source>
</reference>
<dbReference type="Pfam" id="PF00202">
    <property type="entry name" value="Aminotran_3"/>
    <property type="match status" value="1"/>
</dbReference>
<evidence type="ECO:0000313" key="4">
    <source>
        <dbReference type="EMBL" id="TQR82836.1"/>
    </source>
</evidence>
<dbReference type="GO" id="GO:0030170">
    <property type="term" value="F:pyridoxal phosphate binding"/>
    <property type="evidence" value="ECO:0007669"/>
    <property type="project" value="InterPro"/>
</dbReference>
<evidence type="ECO:0000313" key="5">
    <source>
        <dbReference type="Proteomes" id="UP000315759"/>
    </source>
</evidence>
<sequence length="499" mass="53950">MISSASRSPMRSAVERLSRSFDECRSASTPHFAYCPTTMQSDHVNQGEVAGVDRSRLERMRRREDATFRQRTAASERLGRRARLVMPSGVPMAWMAGLYRHDPMFVVAGEGCHFVDADGHTYLDMNQADLSASCGFSPQPVVDAIVAQAKRGLQFLLPVEAAIDVAELLAARYGLSHWQFTLSASTANVEALRLARLATARTKVLMFAGHYHGHWDEALVDGTERETHAELLGLTPSAAAETVIAPFNDLETVARLLANHDVAAVLTEPALTNVGVVQPDPDFHQGLRELCTRQGTLLIIDETHTQMAAWGGLTRAWSLQPDLLTLGKSVGGGVPLGAYGMTPQLAEFMDRHRDDDAGEAGLATGGTTYANPLSLVAARAALGEVMTVDAYSHTQRLGGKLADGIDAAAKRHRLSWRAHRLGGRSGYCLEAELPRTAEDAARSLDVELIDTRRVYLANRGIWEAIASAGPAVSFAHDDGDVATYLETLDQFLGELTAGP</sequence>
<dbReference type="GO" id="GO:0008483">
    <property type="term" value="F:transaminase activity"/>
    <property type="evidence" value="ECO:0007669"/>
    <property type="project" value="UniProtKB-KW"/>
</dbReference>
<name>A0A544VS86_9MYCO</name>
<dbReference type="InterPro" id="IPR005814">
    <property type="entry name" value="Aminotrans_3"/>
</dbReference>
<keyword evidence="4" id="KW-0808">Transferase</keyword>
<dbReference type="Gene3D" id="3.90.1150.10">
    <property type="entry name" value="Aspartate Aminotransferase, domain 1"/>
    <property type="match status" value="1"/>
</dbReference>
<dbReference type="InterPro" id="IPR015424">
    <property type="entry name" value="PyrdxlP-dep_Trfase"/>
</dbReference>
<keyword evidence="2 3" id="KW-0663">Pyridoxal phosphate</keyword>
<proteinExistence type="inferred from homology"/>
<dbReference type="PANTHER" id="PTHR43713:SF3">
    <property type="entry name" value="GLUTAMATE-1-SEMIALDEHYDE 2,1-AMINOMUTASE 1, CHLOROPLASTIC-RELATED"/>
    <property type="match status" value="1"/>
</dbReference>
<dbReference type="Gene3D" id="3.40.640.10">
    <property type="entry name" value="Type I PLP-dependent aspartate aminotransferase-like (Major domain)"/>
    <property type="match status" value="1"/>
</dbReference>
<protein>
    <submittedName>
        <fullName evidence="4">Aminotransferase class III-fold pyridoxal phosphate-dependent enzyme</fullName>
    </submittedName>
</protein>
<comment type="similarity">
    <text evidence="3">Belongs to the class-III pyridoxal-phosphate-dependent aminotransferase family.</text>
</comment>